<dbReference type="InterPro" id="IPR012902">
    <property type="entry name" value="N_methyl_site"/>
</dbReference>
<dbReference type="EMBL" id="JAAKYA010000051">
    <property type="protein sequence ID" value="NGO39189.1"/>
    <property type="molecule type" value="Genomic_DNA"/>
</dbReference>
<dbReference type="Proteomes" id="UP000477311">
    <property type="component" value="Unassembled WGS sequence"/>
</dbReference>
<protein>
    <submittedName>
        <fullName evidence="3">Type II secretion system protein</fullName>
    </submittedName>
</protein>
<comment type="caution">
    <text evidence="3">The sequence shown here is derived from an EMBL/GenBank/DDBJ whole genome shotgun (WGS) entry which is preliminary data.</text>
</comment>
<sequence>MKQTRRFKLTAFTLIELLVVIAIIAILAGMLLPALAKAKAKAQRINCVNNLKQVGLAFRIWASDNGDRFPMRVPNTEGGTANNLANNTLIYTHFAVLSNELSTPKVVVCPSDERNARTNFLVPPAPMADFRDNMAVSFFIGQDADETMPSMFLSGDRNIYGPQTQPTSNNGYGNSPQPPQPPSPGARVALTTNAATLNNVGWTDKMHQRQGNILLADGSVQQWSTSRLREAARQTGDVSNPGNVLLFP</sequence>
<dbReference type="NCBIfam" id="TIGR02532">
    <property type="entry name" value="IV_pilin_GFxxxE"/>
    <property type="match status" value="1"/>
</dbReference>
<dbReference type="Pfam" id="PF07963">
    <property type="entry name" value="N_methyl"/>
    <property type="match status" value="1"/>
</dbReference>
<name>A0A6M1RNQ9_9BACT</name>
<evidence type="ECO:0000313" key="4">
    <source>
        <dbReference type="Proteomes" id="UP000477311"/>
    </source>
</evidence>
<feature type="region of interest" description="Disordered" evidence="1">
    <location>
        <begin position="153"/>
        <end position="187"/>
    </location>
</feature>
<accession>A0A6M1RNQ9</accession>
<dbReference type="AlphaFoldDB" id="A0A6M1RNQ9"/>
<dbReference type="InterPro" id="IPR045584">
    <property type="entry name" value="Pilin-like"/>
</dbReference>
<dbReference type="PANTHER" id="PTHR30093">
    <property type="entry name" value="GENERAL SECRETION PATHWAY PROTEIN G"/>
    <property type="match status" value="1"/>
</dbReference>
<keyword evidence="2" id="KW-0472">Membrane</keyword>
<reference evidence="3 4" key="1">
    <citation type="submission" date="2020-02" db="EMBL/GenBank/DDBJ databases">
        <title>Draft genome sequence of Limisphaera ngatamarikiensis NGM72.4T, a thermophilic Verrucomicrobia grouped in subdivision 3.</title>
        <authorList>
            <person name="Carere C.R."/>
            <person name="Steen J."/>
            <person name="Hugenholtz P."/>
            <person name="Stott M.B."/>
        </authorList>
    </citation>
    <scope>NUCLEOTIDE SEQUENCE [LARGE SCALE GENOMIC DNA]</scope>
    <source>
        <strain evidence="3 4">NGM72.4</strain>
    </source>
</reference>
<evidence type="ECO:0000313" key="3">
    <source>
        <dbReference type="EMBL" id="NGO39189.1"/>
    </source>
</evidence>
<feature type="transmembrane region" description="Helical" evidence="2">
    <location>
        <begin position="12"/>
        <end position="36"/>
    </location>
</feature>
<keyword evidence="2" id="KW-1133">Transmembrane helix</keyword>
<gene>
    <name evidence="3" type="ORF">G4L39_07230</name>
</gene>
<dbReference type="RefSeq" id="WP_165107060.1">
    <property type="nucleotide sequence ID" value="NZ_JAAKYA010000051.1"/>
</dbReference>
<proteinExistence type="predicted"/>
<dbReference type="SUPFAM" id="SSF54523">
    <property type="entry name" value="Pili subunits"/>
    <property type="match status" value="1"/>
</dbReference>
<evidence type="ECO:0000256" key="2">
    <source>
        <dbReference type="SAM" id="Phobius"/>
    </source>
</evidence>
<organism evidence="3 4">
    <name type="scientific">Limisphaera ngatamarikiensis</name>
    <dbReference type="NCBI Taxonomy" id="1324935"/>
    <lineage>
        <taxon>Bacteria</taxon>
        <taxon>Pseudomonadati</taxon>
        <taxon>Verrucomicrobiota</taxon>
        <taxon>Verrucomicrobiia</taxon>
        <taxon>Limisphaerales</taxon>
        <taxon>Limisphaeraceae</taxon>
        <taxon>Limisphaera</taxon>
    </lineage>
</organism>
<keyword evidence="2" id="KW-0812">Transmembrane</keyword>
<dbReference type="Gene3D" id="3.30.700.10">
    <property type="entry name" value="Glycoprotein, Type 4 Pilin"/>
    <property type="match status" value="1"/>
</dbReference>
<keyword evidence="4" id="KW-1185">Reference proteome</keyword>
<evidence type="ECO:0000256" key="1">
    <source>
        <dbReference type="SAM" id="MobiDB-lite"/>
    </source>
</evidence>